<dbReference type="AlphaFoldDB" id="A0A9Q0MUP1"/>
<gene>
    <name evidence="1" type="ORF">Bhyg_10134</name>
</gene>
<dbReference type="Proteomes" id="UP001151699">
    <property type="component" value="Chromosome X"/>
</dbReference>
<keyword evidence="2" id="KW-1185">Reference proteome</keyword>
<comment type="caution">
    <text evidence="1">The sequence shown here is derived from an EMBL/GenBank/DDBJ whole genome shotgun (WGS) entry which is preliminary data.</text>
</comment>
<organism evidence="1 2">
    <name type="scientific">Pseudolycoriella hygida</name>
    <dbReference type="NCBI Taxonomy" id="35572"/>
    <lineage>
        <taxon>Eukaryota</taxon>
        <taxon>Metazoa</taxon>
        <taxon>Ecdysozoa</taxon>
        <taxon>Arthropoda</taxon>
        <taxon>Hexapoda</taxon>
        <taxon>Insecta</taxon>
        <taxon>Pterygota</taxon>
        <taxon>Neoptera</taxon>
        <taxon>Endopterygota</taxon>
        <taxon>Diptera</taxon>
        <taxon>Nematocera</taxon>
        <taxon>Sciaroidea</taxon>
        <taxon>Sciaridae</taxon>
        <taxon>Pseudolycoriella</taxon>
    </lineage>
</organism>
<evidence type="ECO:0000313" key="2">
    <source>
        <dbReference type="Proteomes" id="UP001151699"/>
    </source>
</evidence>
<reference evidence="1" key="1">
    <citation type="submission" date="2022-07" db="EMBL/GenBank/DDBJ databases">
        <authorList>
            <person name="Trinca V."/>
            <person name="Uliana J.V.C."/>
            <person name="Torres T.T."/>
            <person name="Ward R.J."/>
            <person name="Monesi N."/>
        </authorList>
    </citation>
    <scope>NUCLEOTIDE SEQUENCE</scope>
    <source>
        <strain evidence="1">HSMRA1968</strain>
        <tissue evidence="1">Whole embryos</tissue>
    </source>
</reference>
<dbReference type="EMBL" id="WJQU01000003">
    <property type="protein sequence ID" value="KAJ6637404.1"/>
    <property type="molecule type" value="Genomic_DNA"/>
</dbReference>
<proteinExistence type="predicted"/>
<evidence type="ECO:0000313" key="1">
    <source>
        <dbReference type="EMBL" id="KAJ6637404.1"/>
    </source>
</evidence>
<sequence length="53" mass="5969">MHSTVRLDLPNIVINGTSLSYLEYVTYLGVSMDSNLSFDNHAKQTSPHTTRDK</sequence>
<protein>
    <submittedName>
        <fullName evidence="1">Uncharacterized protein</fullName>
    </submittedName>
</protein>
<name>A0A9Q0MUP1_9DIPT</name>
<accession>A0A9Q0MUP1</accession>